<protein>
    <submittedName>
        <fullName evidence="2">Uncharacterized protein</fullName>
    </submittedName>
</protein>
<name>A0ABD2MVM5_9CUCU</name>
<comment type="caution">
    <text evidence="2">The sequence shown here is derived from an EMBL/GenBank/DDBJ whole genome shotgun (WGS) entry which is preliminary data.</text>
</comment>
<accession>A0ABD2MVM5</accession>
<evidence type="ECO:0000313" key="3">
    <source>
        <dbReference type="Proteomes" id="UP001516400"/>
    </source>
</evidence>
<dbReference type="EMBL" id="JABFTP020000021">
    <property type="protein sequence ID" value="KAL3270282.1"/>
    <property type="molecule type" value="Genomic_DNA"/>
</dbReference>
<reference evidence="2 3" key="1">
    <citation type="journal article" date="2021" name="BMC Biol.">
        <title>Horizontally acquired antibacterial genes associated with adaptive radiation of ladybird beetles.</title>
        <authorList>
            <person name="Li H.S."/>
            <person name="Tang X.F."/>
            <person name="Huang Y.H."/>
            <person name="Xu Z.Y."/>
            <person name="Chen M.L."/>
            <person name="Du X.Y."/>
            <person name="Qiu B.Y."/>
            <person name="Chen P.T."/>
            <person name="Zhang W."/>
            <person name="Slipinski A."/>
            <person name="Escalona H.E."/>
            <person name="Waterhouse R.M."/>
            <person name="Zwick A."/>
            <person name="Pang H."/>
        </authorList>
    </citation>
    <scope>NUCLEOTIDE SEQUENCE [LARGE SCALE GENOMIC DNA]</scope>
    <source>
        <strain evidence="2">SYSU2018</strain>
    </source>
</reference>
<evidence type="ECO:0000256" key="1">
    <source>
        <dbReference type="SAM" id="MobiDB-lite"/>
    </source>
</evidence>
<gene>
    <name evidence="2" type="ORF">HHI36_009334</name>
</gene>
<feature type="region of interest" description="Disordered" evidence="1">
    <location>
        <begin position="1"/>
        <end position="28"/>
    </location>
</feature>
<dbReference type="Proteomes" id="UP001516400">
    <property type="component" value="Unassembled WGS sequence"/>
</dbReference>
<sequence length="138" mass="16093">TIPFHLDKEVKKEVEEEENGKKNKERKEKYAGIPQHLLNCFVCSKNMWNGESFQKHVRGRAYKLMLDSLEESMGITVNMLRENMRLAEEEKMIGLNRMHRLNKNHAESTMISRAIARCGTLNFLGKSWPTERAKDISI</sequence>
<dbReference type="AlphaFoldDB" id="A0ABD2MVM5"/>
<proteinExistence type="predicted"/>
<organism evidence="2 3">
    <name type="scientific">Cryptolaemus montrouzieri</name>
    <dbReference type="NCBI Taxonomy" id="559131"/>
    <lineage>
        <taxon>Eukaryota</taxon>
        <taxon>Metazoa</taxon>
        <taxon>Ecdysozoa</taxon>
        <taxon>Arthropoda</taxon>
        <taxon>Hexapoda</taxon>
        <taxon>Insecta</taxon>
        <taxon>Pterygota</taxon>
        <taxon>Neoptera</taxon>
        <taxon>Endopterygota</taxon>
        <taxon>Coleoptera</taxon>
        <taxon>Polyphaga</taxon>
        <taxon>Cucujiformia</taxon>
        <taxon>Coccinelloidea</taxon>
        <taxon>Coccinellidae</taxon>
        <taxon>Scymninae</taxon>
        <taxon>Scymnini</taxon>
        <taxon>Cryptolaemus</taxon>
    </lineage>
</organism>
<evidence type="ECO:0000313" key="2">
    <source>
        <dbReference type="EMBL" id="KAL3270282.1"/>
    </source>
</evidence>
<feature type="non-terminal residue" evidence="2">
    <location>
        <position position="1"/>
    </location>
</feature>
<keyword evidence="3" id="KW-1185">Reference proteome</keyword>